<dbReference type="EC" id="6.3.5.3" evidence="8"/>
<keyword evidence="6 8" id="KW-0067">ATP-binding</keyword>
<keyword evidence="4 8" id="KW-0658">Purine biosynthesis</keyword>
<dbReference type="NCBIfam" id="TIGR01737">
    <property type="entry name" value="FGAM_synth_I"/>
    <property type="match status" value="1"/>
</dbReference>
<dbReference type="PANTHER" id="PTHR47552:SF1">
    <property type="entry name" value="PHOSPHORIBOSYLFORMYLGLYCINAMIDINE SYNTHASE SUBUNIT PURQ"/>
    <property type="match status" value="1"/>
</dbReference>
<name>A0A1T4ND83_9FIRM</name>
<evidence type="ECO:0000256" key="2">
    <source>
        <dbReference type="ARBA" id="ARBA00022598"/>
    </source>
</evidence>
<dbReference type="GO" id="GO:0006189">
    <property type="term" value="P:'de novo' IMP biosynthetic process"/>
    <property type="evidence" value="ECO:0007669"/>
    <property type="project" value="UniProtKB-UniRule"/>
</dbReference>
<organism evidence="9 10">
    <name type="scientific">Garciella nitratireducens DSM 15102</name>
    <dbReference type="NCBI Taxonomy" id="1121911"/>
    <lineage>
        <taxon>Bacteria</taxon>
        <taxon>Bacillati</taxon>
        <taxon>Bacillota</taxon>
        <taxon>Clostridia</taxon>
        <taxon>Eubacteriales</taxon>
        <taxon>Eubacteriaceae</taxon>
        <taxon>Garciella</taxon>
    </lineage>
</organism>
<dbReference type="GO" id="GO:0004642">
    <property type="term" value="F:phosphoribosylformylglycinamidine synthase activity"/>
    <property type="evidence" value="ECO:0007669"/>
    <property type="project" value="UniProtKB-UniRule"/>
</dbReference>
<evidence type="ECO:0000256" key="7">
    <source>
        <dbReference type="ARBA" id="ARBA00022962"/>
    </source>
</evidence>
<comment type="subcellular location">
    <subcellularLocation>
        <location evidence="8">Cytoplasm</location>
    </subcellularLocation>
</comment>
<dbReference type="InterPro" id="IPR010075">
    <property type="entry name" value="PRibForGlyAmidine_synth_PurQ"/>
</dbReference>
<gene>
    <name evidence="8" type="primary">purQ</name>
    <name evidence="9" type="ORF">SAMN02745973_01647</name>
</gene>
<keyword evidence="5 8" id="KW-0378">Hydrolase</keyword>
<evidence type="ECO:0000313" key="9">
    <source>
        <dbReference type="EMBL" id="SJZ77065.1"/>
    </source>
</evidence>
<dbReference type="RefSeq" id="WP_087679045.1">
    <property type="nucleotide sequence ID" value="NZ_FUWV01000010.1"/>
</dbReference>
<dbReference type="SUPFAM" id="SSF52317">
    <property type="entry name" value="Class I glutamine amidotransferase-like"/>
    <property type="match status" value="1"/>
</dbReference>
<dbReference type="PANTHER" id="PTHR47552">
    <property type="entry name" value="PHOSPHORIBOSYLFORMYLGLYCINAMIDINE SYNTHASE SUBUNIT PURQ"/>
    <property type="match status" value="1"/>
</dbReference>
<dbReference type="PROSITE" id="PS51273">
    <property type="entry name" value="GATASE_TYPE_1"/>
    <property type="match status" value="1"/>
</dbReference>
<keyword evidence="10" id="KW-1185">Reference proteome</keyword>
<dbReference type="InterPro" id="IPR029062">
    <property type="entry name" value="Class_I_gatase-like"/>
</dbReference>
<dbReference type="EMBL" id="FUWV01000010">
    <property type="protein sequence ID" value="SJZ77065.1"/>
    <property type="molecule type" value="Genomic_DNA"/>
</dbReference>
<dbReference type="GO" id="GO:0004359">
    <property type="term" value="F:glutaminase activity"/>
    <property type="evidence" value="ECO:0007669"/>
    <property type="project" value="UniProtKB-EC"/>
</dbReference>
<reference evidence="9 10" key="1">
    <citation type="submission" date="2017-02" db="EMBL/GenBank/DDBJ databases">
        <authorList>
            <person name="Peterson S.W."/>
        </authorList>
    </citation>
    <scope>NUCLEOTIDE SEQUENCE [LARGE SCALE GENOMIC DNA]</scope>
    <source>
        <strain evidence="9 10">DSM 15102</strain>
    </source>
</reference>
<evidence type="ECO:0000256" key="5">
    <source>
        <dbReference type="ARBA" id="ARBA00022801"/>
    </source>
</evidence>
<accession>A0A1T4ND83</accession>
<evidence type="ECO:0000256" key="1">
    <source>
        <dbReference type="ARBA" id="ARBA00022490"/>
    </source>
</evidence>
<dbReference type="GO" id="GO:0005737">
    <property type="term" value="C:cytoplasm"/>
    <property type="evidence" value="ECO:0007669"/>
    <property type="project" value="UniProtKB-SubCell"/>
</dbReference>
<dbReference type="OrthoDB" id="9804441at2"/>
<evidence type="ECO:0000313" key="10">
    <source>
        <dbReference type="Proteomes" id="UP000196365"/>
    </source>
</evidence>
<dbReference type="GO" id="GO:0005524">
    <property type="term" value="F:ATP binding"/>
    <property type="evidence" value="ECO:0007669"/>
    <property type="project" value="UniProtKB-KW"/>
</dbReference>
<dbReference type="HAMAP" id="MF_00421">
    <property type="entry name" value="PurQ"/>
    <property type="match status" value="1"/>
</dbReference>
<dbReference type="NCBIfam" id="NF002957">
    <property type="entry name" value="PRK03619.1"/>
    <property type="match status" value="1"/>
</dbReference>
<feature type="active site" description="Nucleophile" evidence="8">
    <location>
        <position position="86"/>
    </location>
</feature>
<evidence type="ECO:0000256" key="4">
    <source>
        <dbReference type="ARBA" id="ARBA00022755"/>
    </source>
</evidence>
<comment type="catalytic activity">
    <reaction evidence="8">
        <text>N(2)-formyl-N(1)-(5-phospho-beta-D-ribosyl)glycinamide + L-glutamine + ATP + H2O = 2-formamido-N(1)-(5-O-phospho-beta-D-ribosyl)acetamidine + L-glutamate + ADP + phosphate + H(+)</text>
        <dbReference type="Rhea" id="RHEA:17129"/>
        <dbReference type="ChEBI" id="CHEBI:15377"/>
        <dbReference type="ChEBI" id="CHEBI:15378"/>
        <dbReference type="ChEBI" id="CHEBI:29985"/>
        <dbReference type="ChEBI" id="CHEBI:30616"/>
        <dbReference type="ChEBI" id="CHEBI:43474"/>
        <dbReference type="ChEBI" id="CHEBI:58359"/>
        <dbReference type="ChEBI" id="CHEBI:147286"/>
        <dbReference type="ChEBI" id="CHEBI:147287"/>
        <dbReference type="ChEBI" id="CHEBI:456216"/>
        <dbReference type="EC" id="6.3.5.3"/>
    </reaction>
</comment>
<dbReference type="EC" id="3.5.1.2" evidence="8"/>
<evidence type="ECO:0000256" key="3">
    <source>
        <dbReference type="ARBA" id="ARBA00022741"/>
    </source>
</evidence>
<dbReference type="Gene3D" id="3.40.50.880">
    <property type="match status" value="1"/>
</dbReference>
<dbReference type="CDD" id="cd01740">
    <property type="entry name" value="GATase1_FGAR_AT"/>
    <property type="match status" value="1"/>
</dbReference>
<evidence type="ECO:0000256" key="6">
    <source>
        <dbReference type="ARBA" id="ARBA00022840"/>
    </source>
</evidence>
<keyword evidence="7 8" id="KW-0315">Glutamine amidotransferase</keyword>
<protein>
    <recommendedName>
        <fullName evidence="8">Phosphoribosylformylglycinamidine synthase subunit PurQ</fullName>
        <shortName evidence="8">FGAM synthase</shortName>
        <ecNumber evidence="8">6.3.5.3</ecNumber>
    </recommendedName>
    <alternativeName>
        <fullName evidence="8">Formylglycinamide ribonucleotide amidotransferase subunit I</fullName>
        <shortName evidence="8">FGAR amidotransferase I</shortName>
        <shortName evidence="8">FGAR-AT I</shortName>
    </alternativeName>
    <alternativeName>
        <fullName evidence="8">Glutaminase PurQ</fullName>
        <ecNumber evidence="8">3.5.1.2</ecNumber>
    </alternativeName>
    <alternativeName>
        <fullName evidence="8">Phosphoribosylformylglycinamidine synthase subunit I</fullName>
    </alternativeName>
</protein>
<comment type="catalytic activity">
    <reaction evidence="8">
        <text>L-glutamine + H2O = L-glutamate + NH4(+)</text>
        <dbReference type="Rhea" id="RHEA:15889"/>
        <dbReference type="ChEBI" id="CHEBI:15377"/>
        <dbReference type="ChEBI" id="CHEBI:28938"/>
        <dbReference type="ChEBI" id="CHEBI:29985"/>
        <dbReference type="ChEBI" id="CHEBI:58359"/>
        <dbReference type="EC" id="3.5.1.2"/>
    </reaction>
</comment>
<keyword evidence="2 8" id="KW-0436">Ligase</keyword>
<dbReference type="Pfam" id="PF13507">
    <property type="entry name" value="GATase_5"/>
    <property type="match status" value="1"/>
</dbReference>
<sequence>MKFGVVVFPASNCDRDMYNLLKNVYQKDVEYIWYTQTNISKFDVIILPGGFSYGDYLRAGAMSARAPIMDSIEEHARKGKLVIGICNGFQVLTERGMLPGALIQNKNIRFICQDVFIKVENTNTPFTNQCQKGQVLKIPIAHGEGNYVVDKEVLKELKSYSQIIFRYCSETGEVEKKYNPNGSMENIAGIINKEGNVLGMMPHPERCSEELLGNTQGRLIFDSIIHYLECKEKKEG</sequence>
<comment type="pathway">
    <text evidence="8">Purine metabolism; IMP biosynthesis via de novo pathway; 5-amino-1-(5-phospho-D-ribosyl)imidazole from N(2)-formyl-N(1)-(5-phospho-D-ribosyl)glycinamide: step 1/2.</text>
</comment>
<dbReference type="AlphaFoldDB" id="A0A1T4ND83"/>
<dbReference type="UniPathway" id="UPA00074">
    <property type="reaction ID" value="UER00128"/>
</dbReference>
<dbReference type="SMART" id="SM01211">
    <property type="entry name" value="GATase_5"/>
    <property type="match status" value="1"/>
</dbReference>
<keyword evidence="1 8" id="KW-0963">Cytoplasm</keyword>
<dbReference type="Proteomes" id="UP000196365">
    <property type="component" value="Unassembled WGS sequence"/>
</dbReference>
<comment type="function">
    <text evidence="8">Part of the phosphoribosylformylglycinamidine synthase complex involved in the purines biosynthetic pathway. Catalyzes the ATP-dependent conversion of formylglycinamide ribonucleotide (FGAR) and glutamine to yield formylglycinamidine ribonucleotide (FGAM) and glutamate. The FGAM synthase complex is composed of three subunits. PurQ produces an ammonia molecule by converting glutamine to glutamate. PurL transfers the ammonia molecule to FGAR to form FGAM in an ATP-dependent manner. PurS interacts with PurQ and PurL and is thought to assist in the transfer of the ammonia molecule from PurQ to PurL.</text>
</comment>
<comment type="subunit">
    <text evidence="8">Part of the FGAM synthase complex composed of 1 PurL, 1 PurQ and 2 PurS subunits.</text>
</comment>
<evidence type="ECO:0000256" key="8">
    <source>
        <dbReference type="HAMAP-Rule" id="MF_00421"/>
    </source>
</evidence>
<keyword evidence="3 8" id="KW-0547">Nucleotide-binding</keyword>
<feature type="active site" evidence="8">
    <location>
        <position position="205"/>
    </location>
</feature>
<feature type="active site" evidence="8">
    <location>
        <position position="203"/>
    </location>
</feature>
<proteinExistence type="inferred from homology"/>
<dbReference type="PIRSF" id="PIRSF001586">
    <property type="entry name" value="FGAM_synth_I"/>
    <property type="match status" value="1"/>
</dbReference>